<reference evidence="1" key="1">
    <citation type="submission" date="2023-06" db="EMBL/GenBank/DDBJ databases">
        <title>Genome-scale phylogeny and comparative genomics of the fungal order Sordariales.</title>
        <authorList>
            <consortium name="Lawrence Berkeley National Laboratory"/>
            <person name="Hensen N."/>
            <person name="Bonometti L."/>
            <person name="Westerberg I."/>
            <person name="Brannstrom I.O."/>
            <person name="Guillou S."/>
            <person name="Cros-Aarteil S."/>
            <person name="Calhoun S."/>
            <person name="Haridas S."/>
            <person name="Kuo A."/>
            <person name="Mondo S."/>
            <person name="Pangilinan J."/>
            <person name="Riley R."/>
            <person name="LaButti K."/>
            <person name="Andreopoulos B."/>
            <person name="Lipzen A."/>
            <person name="Chen C."/>
            <person name="Yanf M."/>
            <person name="Daum C."/>
            <person name="Ng V."/>
            <person name="Clum A."/>
            <person name="Steindorff A."/>
            <person name="Ohm R."/>
            <person name="Martin F."/>
            <person name="Silar P."/>
            <person name="Natvig D."/>
            <person name="Lalanne C."/>
            <person name="Gautier V."/>
            <person name="Ament-velasquez S.L."/>
            <person name="Kruys A."/>
            <person name="Hutchinson M.I."/>
            <person name="Powell A.J."/>
            <person name="Barry K."/>
            <person name="Miller A.N."/>
            <person name="Grigoriev I.V."/>
            <person name="Debuchy R."/>
            <person name="Gladieux P."/>
            <person name="Thoren M.H."/>
            <person name="Johannesson H."/>
        </authorList>
    </citation>
    <scope>NUCLEOTIDE SEQUENCE</scope>
    <source>
        <strain evidence="1">SMH2392-1A</strain>
    </source>
</reference>
<evidence type="ECO:0000313" key="2">
    <source>
        <dbReference type="Proteomes" id="UP001172101"/>
    </source>
</evidence>
<protein>
    <submittedName>
        <fullName evidence="1">Uncharacterized protein</fullName>
    </submittedName>
</protein>
<sequence>MFFIGTLCTALGMCRKYLSGERQWQALALTFIADHDANDNMKRYCSEERSSVSEELVKRKASERDMHTLFG</sequence>
<name>A0AA40E029_9PEZI</name>
<dbReference type="AlphaFoldDB" id="A0AA40E029"/>
<accession>A0AA40E029</accession>
<dbReference type="GeneID" id="85317215"/>
<organism evidence="1 2">
    <name type="scientific">Lasiosphaeria miniovina</name>
    <dbReference type="NCBI Taxonomy" id="1954250"/>
    <lineage>
        <taxon>Eukaryota</taxon>
        <taxon>Fungi</taxon>
        <taxon>Dikarya</taxon>
        <taxon>Ascomycota</taxon>
        <taxon>Pezizomycotina</taxon>
        <taxon>Sordariomycetes</taxon>
        <taxon>Sordariomycetidae</taxon>
        <taxon>Sordariales</taxon>
        <taxon>Lasiosphaeriaceae</taxon>
        <taxon>Lasiosphaeria</taxon>
    </lineage>
</organism>
<comment type="caution">
    <text evidence="1">The sequence shown here is derived from an EMBL/GenBank/DDBJ whole genome shotgun (WGS) entry which is preliminary data.</text>
</comment>
<gene>
    <name evidence="1" type="ORF">B0T26DRAFT_241227</name>
</gene>
<dbReference type="Proteomes" id="UP001172101">
    <property type="component" value="Unassembled WGS sequence"/>
</dbReference>
<proteinExistence type="predicted"/>
<dbReference type="RefSeq" id="XP_060298853.1">
    <property type="nucleotide sequence ID" value="XM_060433945.1"/>
</dbReference>
<keyword evidence="2" id="KW-1185">Reference proteome</keyword>
<evidence type="ECO:0000313" key="1">
    <source>
        <dbReference type="EMBL" id="KAK0722929.1"/>
    </source>
</evidence>
<dbReference type="EMBL" id="JAUIRO010000003">
    <property type="protein sequence ID" value="KAK0722929.1"/>
    <property type="molecule type" value="Genomic_DNA"/>
</dbReference>